<gene>
    <name evidence="4" type="primary">LOC112268516</name>
    <name evidence="3" type="ORF">BRADI_2g00463v3</name>
</gene>
<proteinExistence type="predicted"/>
<dbReference type="EnsemblPlants" id="KQK02269">
    <property type="protein sequence ID" value="KQK02269"/>
    <property type="gene ID" value="BRADI_2g00463v3"/>
</dbReference>
<reference evidence="3" key="2">
    <citation type="submission" date="2017-06" db="EMBL/GenBank/DDBJ databases">
        <title>WGS assembly of Brachypodium distachyon.</title>
        <authorList>
            <consortium name="The International Brachypodium Initiative"/>
            <person name="Lucas S."/>
            <person name="Harmon-Smith M."/>
            <person name="Lail K."/>
            <person name="Tice H."/>
            <person name="Grimwood J."/>
            <person name="Bruce D."/>
            <person name="Barry K."/>
            <person name="Shu S."/>
            <person name="Lindquist E."/>
            <person name="Wang M."/>
            <person name="Pitluck S."/>
            <person name="Vogel J.P."/>
            <person name="Garvin D.F."/>
            <person name="Mockler T.C."/>
            <person name="Schmutz J."/>
            <person name="Rokhsar D."/>
            <person name="Bevan M.W."/>
        </authorList>
    </citation>
    <scope>NUCLEOTIDE SEQUENCE</scope>
    <source>
        <strain evidence="3">Bd21</strain>
    </source>
</reference>
<name>A0A0Q3FVS1_BRADI</name>
<keyword evidence="1" id="KW-1133">Transmembrane helix</keyword>
<evidence type="ECO:0000256" key="1">
    <source>
        <dbReference type="SAM" id="Phobius"/>
    </source>
</evidence>
<dbReference type="STRING" id="15368.A0A0Q3FVS1"/>
<dbReference type="InterPro" id="IPR025315">
    <property type="entry name" value="DUF4220"/>
</dbReference>
<dbReference type="EMBL" id="CM000881">
    <property type="protein sequence ID" value="KQK02269.1"/>
    <property type="molecule type" value="Genomic_DNA"/>
</dbReference>
<dbReference type="Pfam" id="PF13968">
    <property type="entry name" value="DUF4220"/>
    <property type="match status" value="1"/>
</dbReference>
<keyword evidence="5" id="KW-1185">Reference proteome</keyword>
<feature type="transmembrane region" description="Helical" evidence="1">
    <location>
        <begin position="12"/>
        <end position="30"/>
    </location>
</feature>
<evidence type="ECO:0000313" key="4">
    <source>
        <dbReference type="EnsemblPlants" id="KQK02269"/>
    </source>
</evidence>
<dbReference type="AlphaFoldDB" id="A0A0Q3FVS1"/>
<accession>A0A0Q3FVS1</accession>
<feature type="transmembrane region" description="Helical" evidence="1">
    <location>
        <begin position="51"/>
        <end position="69"/>
    </location>
</feature>
<organism evidence="3">
    <name type="scientific">Brachypodium distachyon</name>
    <name type="common">Purple false brome</name>
    <name type="synonym">Trachynia distachya</name>
    <dbReference type="NCBI Taxonomy" id="15368"/>
    <lineage>
        <taxon>Eukaryota</taxon>
        <taxon>Viridiplantae</taxon>
        <taxon>Streptophyta</taxon>
        <taxon>Embryophyta</taxon>
        <taxon>Tracheophyta</taxon>
        <taxon>Spermatophyta</taxon>
        <taxon>Magnoliopsida</taxon>
        <taxon>Liliopsida</taxon>
        <taxon>Poales</taxon>
        <taxon>Poaceae</taxon>
        <taxon>BOP clade</taxon>
        <taxon>Pooideae</taxon>
        <taxon>Stipodae</taxon>
        <taxon>Brachypodieae</taxon>
        <taxon>Brachypodium</taxon>
    </lineage>
</organism>
<feature type="transmembrane region" description="Helical" evidence="1">
    <location>
        <begin position="202"/>
        <end position="222"/>
    </location>
</feature>
<reference evidence="3 4" key="1">
    <citation type="journal article" date="2010" name="Nature">
        <title>Genome sequencing and analysis of the model grass Brachypodium distachyon.</title>
        <authorList>
            <consortium name="International Brachypodium Initiative"/>
        </authorList>
    </citation>
    <scope>NUCLEOTIDE SEQUENCE [LARGE SCALE GENOMIC DNA]</scope>
    <source>
        <strain evidence="3 4">Bd21</strain>
    </source>
</reference>
<protein>
    <recommendedName>
        <fullName evidence="2">DUF4220 domain-containing protein</fullName>
    </recommendedName>
</protein>
<dbReference type="OrthoDB" id="668728at2759"/>
<evidence type="ECO:0000313" key="3">
    <source>
        <dbReference type="EMBL" id="KQK02269.1"/>
    </source>
</evidence>
<feature type="transmembrane region" description="Helical" evidence="1">
    <location>
        <begin position="75"/>
        <end position="92"/>
    </location>
</feature>
<feature type="transmembrane region" description="Helical" evidence="1">
    <location>
        <begin position="238"/>
        <end position="259"/>
    </location>
</feature>
<dbReference type="PANTHER" id="PTHR31325">
    <property type="entry name" value="OS01G0798800 PROTEIN-RELATED"/>
    <property type="match status" value="1"/>
</dbReference>
<dbReference type="Proteomes" id="UP000008810">
    <property type="component" value="Chromosome 2"/>
</dbReference>
<reference evidence="4" key="3">
    <citation type="submission" date="2018-08" db="UniProtKB">
        <authorList>
            <consortium name="EnsemblPlants"/>
        </authorList>
    </citation>
    <scope>IDENTIFICATION</scope>
    <source>
        <strain evidence="4">cv. Bd21</strain>
    </source>
</reference>
<evidence type="ECO:0000259" key="2">
    <source>
        <dbReference type="Pfam" id="PF13968"/>
    </source>
</evidence>
<feature type="non-terminal residue" evidence="3">
    <location>
        <position position="1"/>
    </location>
</feature>
<dbReference type="Gramene" id="KQK02269">
    <property type="protein sequence ID" value="KQK02269"/>
    <property type="gene ID" value="BRADI_2g00463v3"/>
</dbReference>
<keyword evidence="1" id="KW-0812">Transmembrane</keyword>
<sequence>ALGFLSRHEDSLGGTHLLAFFWAPFLLIHLGGQDTITAFSIEDNNLWLRHLLNLVVQVALALYVFWRSIGEHNMHLLAPGIFLFVSGIIKYVERTIALMYGGLENMRNSIGDLEEFEVRPYPDYSGYSGIVRCALLSALYVRHVFAGSTIFQTGPISKRMHFNACQGRYSKLEMRKLLEVELGIMYGDLYTKAMVLRTRSGTIFRCISQVSTVIALVLFFLASSSNKQQGRYSRADVAITYVLFVGGIFLDICAVFILMTSPWTWDRLKGYNNVLGRVSWYFLSSNIGWTESRPLWSNSMGRYSLLRWLEGSSNSSDQPRLSGSCKQLIKMMAEKMMGLVCSTSSKKGKLFWLSTLLDTKYTQVDSEVMDNVVQFICDLVREIRHHTAAGRGTVSWPCLGEVLLSKLKVEIKVEFAHAIVRLHVFTELHLTRRSSSYGREISEEATKLAEVCRKLSNYMMYLLAVHPEVLPVTGKFDDVTLPSDRLISALGPDDEYGIQPCYDTLKNIRDMWILFLAYAAG</sequence>
<keyword evidence="1" id="KW-0472">Membrane</keyword>
<evidence type="ECO:0000313" key="5">
    <source>
        <dbReference type="Proteomes" id="UP000008810"/>
    </source>
</evidence>
<feature type="domain" description="DUF4220" evidence="2">
    <location>
        <begin position="1"/>
        <end position="307"/>
    </location>
</feature>